<reference evidence="15 16" key="1">
    <citation type="journal article" date="2010" name="Stand. Genomic Sci.">
        <title>Non-contiguous finished genome sequence of Aminomonas paucivorans type strain (GLU-3).</title>
        <authorList>
            <person name="Pitluck S."/>
            <person name="Yasawong M."/>
            <person name="Held B."/>
            <person name="Lapidus A."/>
            <person name="Nolan M."/>
            <person name="Copeland A."/>
            <person name="Lucas S."/>
            <person name="Del Rio T.G."/>
            <person name="Tice H."/>
            <person name="Cheng J.F."/>
            <person name="Chertkov O."/>
            <person name="Goodwin L."/>
            <person name="Tapia R."/>
            <person name="Han C."/>
            <person name="Liolios K."/>
            <person name="Ivanova N."/>
            <person name="Mavromatis K."/>
            <person name="Ovchinnikova G."/>
            <person name="Pati A."/>
            <person name="Chen A."/>
            <person name="Palaniappan K."/>
            <person name="Land M."/>
            <person name="Hauser L."/>
            <person name="Chang Y.J."/>
            <person name="Jeffries C.D."/>
            <person name="Pukall R."/>
            <person name="Spring S."/>
            <person name="Rohde M."/>
            <person name="Sikorski J."/>
            <person name="Goker M."/>
            <person name="Woyke T."/>
            <person name="Bristow J."/>
            <person name="Eisen J.A."/>
            <person name="Markowitz V."/>
            <person name="Hugenholtz P."/>
            <person name="Kyrpides N.C."/>
            <person name="Klenk H.P."/>
        </authorList>
    </citation>
    <scope>NUCLEOTIDE SEQUENCE [LARGE SCALE GENOMIC DNA]</scope>
    <source>
        <strain evidence="15 16">DSM 12260</strain>
    </source>
</reference>
<comment type="subcellular location">
    <subcellularLocation>
        <location evidence="1 10">Cell outer membrane</location>
        <topology evidence="1 10">Multi-pass membrane protein</topology>
    </subcellularLocation>
</comment>
<evidence type="ECO:0000256" key="4">
    <source>
        <dbReference type="ARBA" id="ARBA00022692"/>
    </source>
</evidence>
<dbReference type="PANTHER" id="PTHR30069">
    <property type="entry name" value="TONB-DEPENDENT OUTER MEMBRANE RECEPTOR"/>
    <property type="match status" value="1"/>
</dbReference>
<evidence type="ECO:0000259" key="14">
    <source>
        <dbReference type="Pfam" id="PF07715"/>
    </source>
</evidence>
<dbReference type="Pfam" id="PF07715">
    <property type="entry name" value="Plug"/>
    <property type="match status" value="1"/>
</dbReference>
<feature type="region of interest" description="Disordered" evidence="12">
    <location>
        <begin position="267"/>
        <end position="289"/>
    </location>
</feature>
<comment type="similarity">
    <text evidence="10 11">Belongs to the TonB-dependent receptor family.</text>
</comment>
<dbReference type="EMBL" id="CM001022">
    <property type="protein sequence ID" value="EFQ22694.1"/>
    <property type="molecule type" value="Genomic_DNA"/>
</dbReference>
<dbReference type="eggNOG" id="COG4206">
    <property type="taxonomic scope" value="Bacteria"/>
</dbReference>
<keyword evidence="8 15" id="KW-0675">Receptor</keyword>
<dbReference type="GO" id="GO:0044718">
    <property type="term" value="P:siderophore transmembrane transport"/>
    <property type="evidence" value="ECO:0007669"/>
    <property type="project" value="TreeGrafter"/>
</dbReference>
<evidence type="ECO:0000256" key="9">
    <source>
        <dbReference type="ARBA" id="ARBA00023237"/>
    </source>
</evidence>
<evidence type="ECO:0000256" key="6">
    <source>
        <dbReference type="ARBA" id="ARBA00023077"/>
    </source>
</evidence>
<dbReference type="InterPro" id="IPR036942">
    <property type="entry name" value="Beta-barrel_TonB_sf"/>
</dbReference>
<dbReference type="InterPro" id="IPR012910">
    <property type="entry name" value="Plug_dom"/>
</dbReference>
<dbReference type="Gene3D" id="2.40.170.20">
    <property type="entry name" value="TonB-dependent receptor, beta-barrel domain"/>
    <property type="match status" value="1"/>
</dbReference>
<evidence type="ECO:0000256" key="11">
    <source>
        <dbReference type="RuleBase" id="RU003357"/>
    </source>
</evidence>
<dbReference type="PROSITE" id="PS52016">
    <property type="entry name" value="TONB_DEPENDENT_REC_3"/>
    <property type="match status" value="1"/>
</dbReference>
<proteinExistence type="inferred from homology"/>
<evidence type="ECO:0000256" key="1">
    <source>
        <dbReference type="ARBA" id="ARBA00004571"/>
    </source>
</evidence>
<name>E3CY46_9BACT</name>
<feature type="domain" description="TonB-dependent receptor plug" evidence="14">
    <location>
        <begin position="61"/>
        <end position="163"/>
    </location>
</feature>
<dbReference type="GO" id="GO:0009279">
    <property type="term" value="C:cell outer membrane"/>
    <property type="evidence" value="ECO:0007669"/>
    <property type="project" value="UniProtKB-SubCell"/>
</dbReference>
<protein>
    <submittedName>
        <fullName evidence="15">TonB-dependent receptor</fullName>
    </submittedName>
</protein>
<feature type="compositionally biased region" description="Basic and acidic residues" evidence="12">
    <location>
        <begin position="267"/>
        <end position="280"/>
    </location>
</feature>
<keyword evidence="6 11" id="KW-0798">TonB box</keyword>
<dbReference type="SUPFAM" id="SSF56935">
    <property type="entry name" value="Porins"/>
    <property type="match status" value="1"/>
</dbReference>
<keyword evidence="5" id="KW-0732">Signal</keyword>
<feature type="domain" description="TonB-dependent receptor-like beta-barrel" evidence="13">
    <location>
        <begin position="205"/>
        <end position="632"/>
    </location>
</feature>
<keyword evidence="4 10" id="KW-0812">Transmembrane</keyword>
<keyword evidence="7 10" id="KW-0472">Membrane</keyword>
<dbReference type="STRING" id="584708.Apau_0258"/>
<accession>E3CY46</accession>
<evidence type="ECO:0000256" key="10">
    <source>
        <dbReference type="PROSITE-ProRule" id="PRU01360"/>
    </source>
</evidence>
<dbReference type="PaxDb" id="584708-Apau_0258"/>
<dbReference type="Gene3D" id="2.170.130.10">
    <property type="entry name" value="TonB-dependent receptor, plug domain"/>
    <property type="match status" value="1"/>
</dbReference>
<dbReference type="Pfam" id="PF00593">
    <property type="entry name" value="TonB_dep_Rec_b-barrel"/>
    <property type="match status" value="1"/>
</dbReference>
<evidence type="ECO:0000313" key="15">
    <source>
        <dbReference type="EMBL" id="EFQ22694.1"/>
    </source>
</evidence>
<evidence type="ECO:0000256" key="7">
    <source>
        <dbReference type="ARBA" id="ARBA00023136"/>
    </source>
</evidence>
<dbReference type="AlphaFoldDB" id="E3CY46"/>
<sequence length="669" mass="73674">MAALDSYPGGRAERPASLSRWARLLLLGGALAFLGAPARGEDLPPVTVTDTRLEAEEGAASPGCVTILRPEEVRGEAKTVADLLEQSAGVHVVRLRGRGNYTVALVRGSTAAQVAVYLDGTLVNSAGESAVDLSTLPVESVERIEVYRGAIPARFGVSGAGAVVSILTRRPRGREGSVLVQGGSYGEWGLSGRYGNDLGDGRYLVSFGFSGSQGDFSYHNDNGTPWNPSDDYDATRQNNDWTEGNLLFRYQGDDGWRFRAEAYRRDQDLPRKASGNDRPGDPPGSNLDTRRLRLAAGKEGSWEGGSWSWDLTYGRLEKEFFDPLDPRTLPTPRSTRNQYDTDLWDLSGGTTLTPWKGHRVDLRMRLAHEALSVKGDYVDRYGLRGEYTQNATDLTAEDRIDLGGGTVLVPTLRWNRVDDESHLSGGLALEGRFSSSLGWHASWGVYHRAPNLYERYGDGALILPRPDLEWERSVQWDAGLRWSGTVAGGRTTLDVSYFQADAEDLIEFVMAGPYVGYYDNIGKSFVRGAEVEATYARDTWDAVLAYTYTDGENRTPGGNYGKPLPNRPKHAATLRVNGDLLPRLRGFLEVEYLGENWVDAGANLAYEDLTTVGLGIKWSLREGGVLTLGVRDLFDQSSDRKNLPTYGPSELAWYPDPGRTFYASYLWTF</sequence>
<gene>
    <name evidence="15" type="ORF">Apau_0258</name>
</gene>
<keyword evidence="9 10" id="KW-0998">Cell outer membrane</keyword>
<dbReference type="InterPro" id="IPR039426">
    <property type="entry name" value="TonB-dep_rcpt-like"/>
</dbReference>
<dbReference type="InterPro" id="IPR000531">
    <property type="entry name" value="Beta-barrel_TonB"/>
</dbReference>
<dbReference type="Proteomes" id="UP000005096">
    <property type="component" value="Chromosome"/>
</dbReference>
<dbReference type="GO" id="GO:0015344">
    <property type="term" value="F:siderophore uptake transmembrane transporter activity"/>
    <property type="evidence" value="ECO:0007669"/>
    <property type="project" value="TreeGrafter"/>
</dbReference>
<evidence type="ECO:0000256" key="2">
    <source>
        <dbReference type="ARBA" id="ARBA00022448"/>
    </source>
</evidence>
<keyword evidence="3 10" id="KW-1134">Transmembrane beta strand</keyword>
<organism evidence="15 16">
    <name type="scientific">Aminomonas paucivorans DSM 12260</name>
    <dbReference type="NCBI Taxonomy" id="584708"/>
    <lineage>
        <taxon>Bacteria</taxon>
        <taxon>Thermotogati</taxon>
        <taxon>Synergistota</taxon>
        <taxon>Synergistia</taxon>
        <taxon>Synergistales</taxon>
        <taxon>Synergistaceae</taxon>
        <taxon>Aminomonas</taxon>
    </lineage>
</organism>
<dbReference type="InterPro" id="IPR037066">
    <property type="entry name" value="Plug_dom_sf"/>
</dbReference>
<evidence type="ECO:0000256" key="3">
    <source>
        <dbReference type="ARBA" id="ARBA00022452"/>
    </source>
</evidence>
<evidence type="ECO:0000256" key="5">
    <source>
        <dbReference type="ARBA" id="ARBA00022729"/>
    </source>
</evidence>
<keyword evidence="2 10" id="KW-0813">Transport</keyword>
<evidence type="ECO:0000313" key="16">
    <source>
        <dbReference type="Proteomes" id="UP000005096"/>
    </source>
</evidence>
<keyword evidence="16" id="KW-1185">Reference proteome</keyword>
<evidence type="ECO:0000256" key="8">
    <source>
        <dbReference type="ARBA" id="ARBA00023170"/>
    </source>
</evidence>
<evidence type="ECO:0000259" key="13">
    <source>
        <dbReference type="Pfam" id="PF00593"/>
    </source>
</evidence>
<dbReference type="PANTHER" id="PTHR30069:SF29">
    <property type="entry name" value="HEMOGLOBIN AND HEMOGLOBIN-HAPTOGLOBIN-BINDING PROTEIN 1-RELATED"/>
    <property type="match status" value="1"/>
</dbReference>
<evidence type="ECO:0000256" key="12">
    <source>
        <dbReference type="SAM" id="MobiDB-lite"/>
    </source>
</evidence>
<dbReference type="HOGENOM" id="CLU_342850_0_0_0"/>